<name>A0A7C5Q2C2_AQUAO</name>
<comment type="similarity">
    <text evidence="1 12">Belongs to the TRAFAC class translation factor GTPase superfamily. Classic translation factor GTPase family. LepA subfamily.</text>
</comment>
<evidence type="ECO:0000256" key="4">
    <source>
        <dbReference type="ARBA" id="ARBA00022801"/>
    </source>
</evidence>
<protein>
    <recommendedName>
        <fullName evidence="11 12">Elongation factor 4</fullName>
        <shortName evidence="12">EF-4</shortName>
        <ecNumber evidence="11 12">3.6.5.n1</ecNumber>
    </recommendedName>
    <alternativeName>
        <fullName evidence="12">Ribosomal back-translocase LepA</fullName>
    </alternativeName>
</protein>
<keyword evidence="7 12" id="KW-0472">Membrane</keyword>
<dbReference type="EMBL" id="DRNB01000191">
    <property type="protein sequence ID" value="HHJ64314.1"/>
    <property type="molecule type" value="Genomic_DNA"/>
</dbReference>
<feature type="binding site" evidence="12">
    <location>
        <begin position="16"/>
        <end position="21"/>
    </location>
    <ligand>
        <name>GTP</name>
        <dbReference type="ChEBI" id="CHEBI:37565"/>
    </ligand>
</feature>
<dbReference type="Proteomes" id="UP000885792">
    <property type="component" value="Unassembled WGS sequence"/>
</dbReference>
<evidence type="ECO:0000256" key="2">
    <source>
        <dbReference type="ARBA" id="ARBA00022475"/>
    </source>
</evidence>
<dbReference type="Gene3D" id="2.40.30.10">
    <property type="entry name" value="Translation factors"/>
    <property type="match status" value="1"/>
</dbReference>
<dbReference type="Gene3D" id="3.30.70.2570">
    <property type="entry name" value="Elongation factor 4, C-terminal domain"/>
    <property type="match status" value="1"/>
</dbReference>
<dbReference type="Gene3D" id="3.40.50.300">
    <property type="entry name" value="P-loop containing nucleotide triphosphate hydrolases"/>
    <property type="match status" value="1"/>
</dbReference>
<dbReference type="CDD" id="cd03699">
    <property type="entry name" value="EF4_II"/>
    <property type="match status" value="1"/>
</dbReference>
<dbReference type="GO" id="GO:0003746">
    <property type="term" value="F:translation elongation factor activity"/>
    <property type="evidence" value="ECO:0007669"/>
    <property type="project" value="UniProtKB-UniRule"/>
</dbReference>
<proteinExistence type="inferred from homology"/>
<dbReference type="InterPro" id="IPR006297">
    <property type="entry name" value="EF-4"/>
</dbReference>
<accession>A0A7C5Q2C2</accession>
<comment type="caution">
    <text evidence="14">The sequence shown here is derived from an EMBL/GenBank/DDBJ whole genome shotgun (WGS) entry which is preliminary data.</text>
</comment>
<keyword evidence="3 12" id="KW-0547">Nucleotide-binding</keyword>
<dbReference type="PANTHER" id="PTHR43512">
    <property type="entry name" value="TRANSLATION FACTOR GUF1-RELATED"/>
    <property type="match status" value="1"/>
</dbReference>
<dbReference type="InterPro" id="IPR031157">
    <property type="entry name" value="G_TR_CS"/>
</dbReference>
<dbReference type="GO" id="GO:0045727">
    <property type="term" value="P:positive regulation of translation"/>
    <property type="evidence" value="ECO:0007669"/>
    <property type="project" value="UniProtKB-UniRule"/>
</dbReference>
<evidence type="ECO:0000256" key="5">
    <source>
        <dbReference type="ARBA" id="ARBA00022917"/>
    </source>
</evidence>
<dbReference type="PRINTS" id="PR00315">
    <property type="entry name" value="ELONGATNFCT"/>
</dbReference>
<comment type="similarity">
    <text evidence="10">Belongs to the GTP-binding elongation factor family. LepA subfamily.</text>
</comment>
<dbReference type="SUPFAM" id="SSF50447">
    <property type="entry name" value="Translation proteins"/>
    <property type="match status" value="1"/>
</dbReference>
<dbReference type="PROSITE" id="PS51722">
    <property type="entry name" value="G_TR_2"/>
    <property type="match status" value="1"/>
</dbReference>
<dbReference type="NCBIfam" id="TIGR00231">
    <property type="entry name" value="small_GTP"/>
    <property type="match status" value="1"/>
</dbReference>
<sequence>MGLELIRNFSIIAHVDHGKSTLADRLLEFTGAVTERERREQLLDTLDIERERGITIKMQAVRMLYRAQDGKTYRLHLIDTPGHVDFSYEVSRALAACEGALLLVDATQGIEAQTVANFWKAVEQDLVIIPVINKIDLPAAEPERVIRQIEEVLGLPEEEVILASAKEGVGVREILEAIVERIPPPQGNPDGPLKALIFDSYYDPYRGAVAFVRLFDGEVKPGDRIRLFSTGREFEVTEVGAQTPEMTRLDRLSAGDVGYISASIKDVRDVRIGDTITSATNPAKEAVPGFRPAKPMVFAGIYPTEETTFEELREALEKYAINDSAVVYEPESSPALGMGFRVGFLGLLHMEIVQERLEREFGVKIINTAPNVIYRVRRKHTGEVLEVRNPSEFPDNPGLVEEVEEPYVLVTVITPRDYVGGIIQLCQEKRGEQKRFTYLDENTVLLEYEMPLSEVILDFHDRIKTLSRGYASYDYELSGYRASDLVKLHILINKKPVDALSFVVHRDKAYRRARLIVEKLRETIPRQLFEIHIQAAIGGKVIASERIKPLRANVTAKCYGGDVTRKKKLLEKQKEGKKRMKRFGNVSLPQEAFLSVLSVE</sequence>
<dbReference type="SUPFAM" id="SSF52540">
    <property type="entry name" value="P-loop containing nucleoside triphosphate hydrolases"/>
    <property type="match status" value="1"/>
</dbReference>
<dbReference type="FunFam" id="2.40.30.10:FF:000015">
    <property type="entry name" value="Translation factor GUF1, mitochondrial"/>
    <property type="match status" value="1"/>
</dbReference>
<dbReference type="HAMAP" id="MF_00071">
    <property type="entry name" value="LepA"/>
    <property type="match status" value="1"/>
</dbReference>
<dbReference type="Pfam" id="PF00009">
    <property type="entry name" value="GTP_EFTU"/>
    <property type="match status" value="1"/>
</dbReference>
<dbReference type="InterPro" id="IPR038363">
    <property type="entry name" value="LepA_C_sf"/>
</dbReference>
<evidence type="ECO:0000256" key="9">
    <source>
        <dbReference type="ARBA" id="ARBA00057626"/>
    </source>
</evidence>
<keyword evidence="14" id="KW-0251">Elongation factor</keyword>
<dbReference type="NCBIfam" id="TIGR01393">
    <property type="entry name" value="lepA"/>
    <property type="match status" value="1"/>
</dbReference>
<dbReference type="CDD" id="cd01890">
    <property type="entry name" value="LepA"/>
    <property type="match status" value="1"/>
</dbReference>
<organism evidence="14">
    <name type="scientific">Aquifex aeolicus</name>
    <dbReference type="NCBI Taxonomy" id="63363"/>
    <lineage>
        <taxon>Bacteria</taxon>
        <taxon>Pseudomonadati</taxon>
        <taxon>Aquificota</taxon>
        <taxon>Aquificia</taxon>
        <taxon>Aquificales</taxon>
        <taxon>Aquificaceae</taxon>
        <taxon>Aquifex</taxon>
    </lineage>
</organism>
<dbReference type="InterPro" id="IPR027417">
    <property type="entry name" value="P-loop_NTPase"/>
</dbReference>
<evidence type="ECO:0000259" key="13">
    <source>
        <dbReference type="PROSITE" id="PS51722"/>
    </source>
</evidence>
<dbReference type="InterPro" id="IPR009000">
    <property type="entry name" value="Transl_B-barrel_sf"/>
</dbReference>
<dbReference type="Pfam" id="PF03144">
    <property type="entry name" value="GTP_EFTU_D2"/>
    <property type="match status" value="1"/>
</dbReference>
<dbReference type="Gene3D" id="3.30.70.240">
    <property type="match status" value="1"/>
</dbReference>
<gene>
    <name evidence="12 14" type="primary">lepA</name>
    <name evidence="14" type="ORF">ENJ61_05330</name>
</gene>
<comment type="catalytic activity">
    <reaction evidence="8 12">
        <text>GTP + H2O = GDP + phosphate + H(+)</text>
        <dbReference type="Rhea" id="RHEA:19669"/>
        <dbReference type="ChEBI" id="CHEBI:15377"/>
        <dbReference type="ChEBI" id="CHEBI:15378"/>
        <dbReference type="ChEBI" id="CHEBI:37565"/>
        <dbReference type="ChEBI" id="CHEBI:43474"/>
        <dbReference type="ChEBI" id="CHEBI:58189"/>
        <dbReference type="EC" id="3.6.5.n1"/>
    </reaction>
</comment>
<feature type="binding site" evidence="12">
    <location>
        <begin position="133"/>
        <end position="136"/>
    </location>
    <ligand>
        <name>GTP</name>
        <dbReference type="ChEBI" id="CHEBI:37565"/>
    </ligand>
</feature>
<keyword evidence="2 12" id="KW-1003">Cell membrane</keyword>
<evidence type="ECO:0000256" key="11">
    <source>
        <dbReference type="ARBA" id="ARBA00066744"/>
    </source>
</evidence>
<dbReference type="GO" id="GO:0005525">
    <property type="term" value="F:GTP binding"/>
    <property type="evidence" value="ECO:0007669"/>
    <property type="project" value="UniProtKB-UniRule"/>
</dbReference>
<dbReference type="Gene3D" id="3.30.70.870">
    <property type="entry name" value="Elongation Factor G (Translational Gtpase), domain 3"/>
    <property type="match status" value="1"/>
</dbReference>
<dbReference type="GO" id="GO:0043022">
    <property type="term" value="F:ribosome binding"/>
    <property type="evidence" value="ECO:0007669"/>
    <property type="project" value="UniProtKB-UniRule"/>
</dbReference>
<comment type="function">
    <text evidence="9 12">Required for accurate and efficient protein synthesis under certain stress conditions. May act as a fidelity factor of the translation reaction, by catalyzing a one-codon backward translocation of tRNAs on improperly translocated ribosomes. Back-translocation proceeds from a post-translocation (POST) complex to a pre-translocation (PRE) complex, thus giving elongation factor G a second chance to translocate the tRNAs correctly. Binds to ribosomes in a GTP-dependent manner.</text>
</comment>
<dbReference type="SUPFAM" id="SSF54980">
    <property type="entry name" value="EF-G C-terminal domain-like"/>
    <property type="match status" value="2"/>
</dbReference>
<evidence type="ECO:0000256" key="8">
    <source>
        <dbReference type="ARBA" id="ARBA00050293"/>
    </source>
</evidence>
<dbReference type="InterPro" id="IPR005225">
    <property type="entry name" value="Small_GTP-bd"/>
</dbReference>
<evidence type="ECO:0000256" key="7">
    <source>
        <dbReference type="ARBA" id="ARBA00023136"/>
    </source>
</evidence>
<dbReference type="PROSITE" id="PS00301">
    <property type="entry name" value="G_TR_1"/>
    <property type="match status" value="1"/>
</dbReference>
<reference evidence="14" key="1">
    <citation type="journal article" date="2020" name="mSystems">
        <title>Genome- and Community-Level Interaction Insights into Carbon Utilization and Element Cycling Functions of Hydrothermarchaeota in Hydrothermal Sediment.</title>
        <authorList>
            <person name="Zhou Z."/>
            <person name="Liu Y."/>
            <person name="Xu W."/>
            <person name="Pan J."/>
            <person name="Luo Z.H."/>
            <person name="Li M."/>
        </authorList>
    </citation>
    <scope>NUCLEOTIDE SEQUENCE [LARGE SCALE GENOMIC DNA]</scope>
    <source>
        <strain evidence="14">HyVt-501</strain>
    </source>
</reference>
<keyword evidence="5 12" id="KW-0648">Protein biosynthesis</keyword>
<dbReference type="FunFam" id="3.40.50.300:FF:000078">
    <property type="entry name" value="Elongation factor 4"/>
    <property type="match status" value="1"/>
</dbReference>
<evidence type="ECO:0000256" key="12">
    <source>
        <dbReference type="HAMAP-Rule" id="MF_00071"/>
    </source>
</evidence>
<dbReference type="InterPro" id="IPR000795">
    <property type="entry name" value="T_Tr_GTP-bd_dom"/>
</dbReference>
<keyword evidence="4 12" id="KW-0378">Hydrolase</keyword>
<keyword evidence="6 12" id="KW-0342">GTP-binding</keyword>
<dbReference type="GO" id="GO:0005886">
    <property type="term" value="C:plasma membrane"/>
    <property type="evidence" value="ECO:0007669"/>
    <property type="project" value="UniProtKB-SubCell"/>
</dbReference>
<dbReference type="InterPro" id="IPR004161">
    <property type="entry name" value="EFTu-like_2"/>
</dbReference>
<dbReference type="GO" id="GO:0003924">
    <property type="term" value="F:GTPase activity"/>
    <property type="evidence" value="ECO:0007669"/>
    <property type="project" value="UniProtKB-UniRule"/>
</dbReference>
<dbReference type="AlphaFoldDB" id="A0A7C5Q2C2"/>
<dbReference type="InterPro" id="IPR000640">
    <property type="entry name" value="EFG_V-like"/>
</dbReference>
<dbReference type="CDD" id="cd16260">
    <property type="entry name" value="EF4_III"/>
    <property type="match status" value="1"/>
</dbReference>
<dbReference type="InterPro" id="IPR035647">
    <property type="entry name" value="EFG_III/V"/>
</dbReference>
<dbReference type="InterPro" id="IPR013842">
    <property type="entry name" value="LepA_CTD"/>
</dbReference>
<dbReference type="FunFam" id="3.30.70.240:FF:000007">
    <property type="entry name" value="Translation factor GUF1, mitochondrial"/>
    <property type="match status" value="1"/>
</dbReference>
<evidence type="ECO:0000256" key="10">
    <source>
        <dbReference type="ARBA" id="ARBA00061052"/>
    </source>
</evidence>
<evidence type="ECO:0000256" key="3">
    <source>
        <dbReference type="ARBA" id="ARBA00022741"/>
    </source>
</evidence>
<dbReference type="FunFam" id="3.30.70.2570:FF:000001">
    <property type="entry name" value="Translation factor GUF1, mitochondrial"/>
    <property type="match status" value="1"/>
</dbReference>
<evidence type="ECO:0000256" key="6">
    <source>
        <dbReference type="ARBA" id="ARBA00023134"/>
    </source>
</evidence>
<dbReference type="Pfam" id="PF00679">
    <property type="entry name" value="EFG_C"/>
    <property type="match status" value="1"/>
</dbReference>
<dbReference type="Pfam" id="PF06421">
    <property type="entry name" value="LepA_C"/>
    <property type="match status" value="1"/>
</dbReference>
<dbReference type="EC" id="3.6.5.n1" evidence="11 12"/>
<dbReference type="CDD" id="cd03709">
    <property type="entry name" value="lepA_C"/>
    <property type="match status" value="1"/>
</dbReference>
<evidence type="ECO:0000313" key="14">
    <source>
        <dbReference type="EMBL" id="HHJ64314.1"/>
    </source>
</evidence>
<comment type="subcellular location">
    <subcellularLocation>
        <location evidence="12">Cell membrane</location>
        <topology evidence="12">Peripheral membrane protein</topology>
        <orientation evidence="12">Cytoplasmic side</orientation>
    </subcellularLocation>
</comment>
<dbReference type="FunFam" id="3.30.70.870:FF:000004">
    <property type="entry name" value="Translation factor GUF1, mitochondrial"/>
    <property type="match status" value="1"/>
</dbReference>
<dbReference type="InterPro" id="IPR035654">
    <property type="entry name" value="LepA_IV"/>
</dbReference>
<feature type="domain" description="Tr-type G" evidence="13">
    <location>
        <begin position="4"/>
        <end position="186"/>
    </location>
</feature>
<dbReference type="PANTHER" id="PTHR43512:SF4">
    <property type="entry name" value="TRANSLATION FACTOR GUF1 HOMOLOG, CHLOROPLASTIC"/>
    <property type="match status" value="1"/>
</dbReference>
<evidence type="ECO:0000256" key="1">
    <source>
        <dbReference type="ARBA" id="ARBA00005454"/>
    </source>
</evidence>